<dbReference type="AlphaFoldDB" id="A0AA42IYX1"/>
<gene>
    <name evidence="2" type="ORF">PBV87_00960</name>
</gene>
<dbReference type="EMBL" id="JAQIFT010000007">
    <property type="protein sequence ID" value="MDA3730083.1"/>
    <property type="molecule type" value="Genomic_DNA"/>
</dbReference>
<keyword evidence="1" id="KW-0472">Membrane</keyword>
<organism evidence="2 3">
    <name type="scientific">Holtiella tumoricola</name>
    <dbReference type="NCBI Taxonomy" id="3018743"/>
    <lineage>
        <taxon>Bacteria</taxon>
        <taxon>Bacillati</taxon>
        <taxon>Bacillota</taxon>
        <taxon>Clostridia</taxon>
        <taxon>Lachnospirales</taxon>
        <taxon>Cellulosilyticaceae</taxon>
        <taxon>Holtiella</taxon>
    </lineage>
</organism>
<feature type="transmembrane region" description="Helical" evidence="1">
    <location>
        <begin position="45"/>
        <end position="66"/>
    </location>
</feature>
<proteinExistence type="predicted"/>
<dbReference type="RefSeq" id="WP_053984985.1">
    <property type="nucleotide sequence ID" value="NZ_JAQIFT010000007.1"/>
</dbReference>
<dbReference type="Proteomes" id="UP001169242">
    <property type="component" value="Unassembled WGS sequence"/>
</dbReference>
<keyword evidence="3" id="KW-1185">Reference proteome</keyword>
<evidence type="ECO:0000256" key="1">
    <source>
        <dbReference type="SAM" id="Phobius"/>
    </source>
</evidence>
<comment type="caution">
    <text evidence="2">The sequence shown here is derived from an EMBL/GenBank/DDBJ whole genome shotgun (WGS) entry which is preliminary data.</text>
</comment>
<evidence type="ECO:0000313" key="3">
    <source>
        <dbReference type="Proteomes" id="UP001169242"/>
    </source>
</evidence>
<protein>
    <submittedName>
        <fullName evidence="2">Uncharacterized protein</fullName>
    </submittedName>
</protein>
<feature type="transmembrane region" description="Helical" evidence="1">
    <location>
        <begin position="78"/>
        <end position="93"/>
    </location>
</feature>
<evidence type="ECO:0000313" key="2">
    <source>
        <dbReference type="EMBL" id="MDA3730083.1"/>
    </source>
</evidence>
<feature type="transmembrane region" description="Helical" evidence="1">
    <location>
        <begin position="99"/>
        <end position="121"/>
    </location>
</feature>
<keyword evidence="1" id="KW-1133">Transmembrane helix</keyword>
<name>A0AA42IYX1_9FIRM</name>
<sequence>MRNIKSKILLLVLNSILFMTILLSEYVYTSYYPQVSWHENSGTQFLVIVMISVPMLLVLSIIYYFVGKKGVVKGLNKNLPLLALLVFMLPILLDGSLSFVLITIGTILGAILTLISIWSVVKSIISKENN</sequence>
<keyword evidence="1" id="KW-0812">Transmembrane</keyword>
<reference evidence="2" key="1">
    <citation type="journal article" date="2023" name="Int. J. Syst. Evol. Microbiol.">
        <title>&lt;i&gt;Holtiella tumoricola&lt;/i&gt; gen. nov. sp. nov., isolated from a human clinical sample.</title>
        <authorList>
            <person name="Allen-Vercoe E."/>
            <person name="Daigneault M.C."/>
            <person name="Vancuren S.J."/>
            <person name="Cochrane K."/>
            <person name="O'Neal L.L."/>
            <person name="Sankaranarayanan K."/>
            <person name="Lawson P.A."/>
        </authorList>
    </citation>
    <scope>NUCLEOTIDE SEQUENCE</scope>
    <source>
        <strain evidence="2">CC70A</strain>
    </source>
</reference>
<accession>A0AA42IYX1</accession>